<sequence length="721" mass="80620">MSIRAARGHQERSIFYIFFASLLFLALLNPVYAHKKQRRFVLILNDEEVKNLASEGVGPEVPSSLSPPSSDVSSTVQQDVPDESDEFDDLEETHLEDLDPGSWKLIVEGYANDEKTMQVKEENASLGPEDNAYITGIHKLLDAASLGDPDILAESVSYLAKAASEGHAHAQSTLAFLYSNGIGVKYIDSMAFLYHSFASSSGNYQSKLALAYSYFRQQMNVEAVKLYAELAATAVTSFSSALDSPLVEPVPLNDGLEENKDALRRFRGEDDDDFQILEYQARKGNAGAMCKVALLYYSGLRGVRRDDAKALEWFLKAIEKGDTLSMEFVGQIYARGHGVQRNFTKSLDWFKAALKNKHFSAYNGIGYLYFKGLGVEKINYTKAKECFSKAAMHDDPDGHYNLAVLYLQGKGVKKDVKNAIQSLIKAVTVGHPKAYYQLAKLFHKGLGVRKDLGKAIVLYKMVAERGPWGSLMRWALESYLKGDIGKALLLYSRAAELGYEIAQSNAAWILERYQEEEYCLGESGFCETGERYRRAHKLWWHASEQGNNDAALLIGDAYYYGRGIERDLERAAGAYNHARLQENAQAVFNLGYMHEHGEGLPMDFHLAKRYYDEAVGMDPSAALPVYLALMGLWIRQHYQDSYLVKLLDDAPKFLPKANKWLKNAVLDEGNITLATLFCCLLTVLYLRRRQIAAQAAPLPQQVEGCWGLAIVANMDNESLVV</sequence>
<dbReference type="Pfam" id="PF08238">
    <property type="entry name" value="Sel1"/>
    <property type="match status" value="9"/>
</dbReference>
<reference evidence="3" key="1">
    <citation type="submission" date="2021-08" db="EMBL/GenBank/DDBJ databases">
        <title>WGS assembly of Ceratopteris richardii.</title>
        <authorList>
            <person name="Marchant D.B."/>
            <person name="Chen G."/>
            <person name="Jenkins J."/>
            <person name="Shu S."/>
            <person name="Leebens-Mack J."/>
            <person name="Grimwood J."/>
            <person name="Schmutz J."/>
            <person name="Soltis P."/>
            <person name="Soltis D."/>
            <person name="Chen Z.-H."/>
        </authorList>
    </citation>
    <scope>NUCLEOTIDE SEQUENCE</scope>
    <source>
        <strain evidence="3">Whitten #5841</strain>
        <tissue evidence="3">Leaf</tissue>
    </source>
</reference>
<dbReference type="GO" id="GO:0036503">
    <property type="term" value="P:ERAD pathway"/>
    <property type="evidence" value="ECO:0007669"/>
    <property type="project" value="InterPro"/>
</dbReference>
<evidence type="ECO:0000256" key="2">
    <source>
        <dbReference type="SAM" id="SignalP"/>
    </source>
</evidence>
<evidence type="ECO:0000313" key="4">
    <source>
        <dbReference type="Proteomes" id="UP000825935"/>
    </source>
</evidence>
<dbReference type="Gene3D" id="1.25.40.10">
    <property type="entry name" value="Tetratricopeptide repeat domain"/>
    <property type="match status" value="2"/>
</dbReference>
<accession>A0A8T2SAQ8</accession>
<dbReference type="OMA" id="IAANKYH"/>
<dbReference type="AlphaFoldDB" id="A0A8T2SAQ8"/>
<protein>
    <submittedName>
        <fullName evidence="3">Uncharacterized protein</fullName>
    </submittedName>
</protein>
<organism evidence="3 4">
    <name type="scientific">Ceratopteris richardii</name>
    <name type="common">Triangle waterfern</name>
    <dbReference type="NCBI Taxonomy" id="49495"/>
    <lineage>
        <taxon>Eukaryota</taxon>
        <taxon>Viridiplantae</taxon>
        <taxon>Streptophyta</taxon>
        <taxon>Embryophyta</taxon>
        <taxon>Tracheophyta</taxon>
        <taxon>Polypodiopsida</taxon>
        <taxon>Polypodiidae</taxon>
        <taxon>Polypodiales</taxon>
        <taxon>Pteridineae</taxon>
        <taxon>Pteridaceae</taxon>
        <taxon>Parkerioideae</taxon>
        <taxon>Ceratopteris</taxon>
    </lineage>
</organism>
<comment type="caution">
    <text evidence="3">The sequence shown here is derived from an EMBL/GenBank/DDBJ whole genome shotgun (WGS) entry which is preliminary data.</text>
</comment>
<feature type="chain" id="PRO_5035910243" evidence="2">
    <location>
        <begin position="34"/>
        <end position="721"/>
    </location>
</feature>
<dbReference type="InterPro" id="IPR044623">
    <property type="entry name" value="HRD3"/>
</dbReference>
<dbReference type="InterPro" id="IPR011990">
    <property type="entry name" value="TPR-like_helical_dom_sf"/>
</dbReference>
<dbReference type="PANTHER" id="PTHR45084:SF1">
    <property type="entry name" value="ERAD-ASSOCIATED E3 UBIQUITIN-PROTEIN LIGASE COMPONENT HRD3A-RELATED"/>
    <property type="match status" value="1"/>
</dbReference>
<feature type="region of interest" description="Disordered" evidence="1">
    <location>
        <begin position="54"/>
        <end position="86"/>
    </location>
</feature>
<dbReference type="InterPro" id="IPR006597">
    <property type="entry name" value="Sel1-like"/>
</dbReference>
<dbReference type="SMART" id="SM00671">
    <property type="entry name" value="SEL1"/>
    <property type="match status" value="8"/>
</dbReference>
<gene>
    <name evidence="3" type="ORF">KP509_21G033500</name>
</gene>
<evidence type="ECO:0000313" key="3">
    <source>
        <dbReference type="EMBL" id="KAH7315090.1"/>
    </source>
</evidence>
<proteinExistence type="predicted"/>
<name>A0A8T2SAQ8_CERRI</name>
<evidence type="ECO:0000256" key="1">
    <source>
        <dbReference type="SAM" id="MobiDB-lite"/>
    </source>
</evidence>
<dbReference type="EMBL" id="CM035426">
    <property type="protein sequence ID" value="KAH7315090.1"/>
    <property type="molecule type" value="Genomic_DNA"/>
</dbReference>
<dbReference type="Proteomes" id="UP000825935">
    <property type="component" value="Chromosome 21"/>
</dbReference>
<dbReference type="OrthoDB" id="27934at2759"/>
<keyword evidence="2" id="KW-0732">Signal</keyword>
<dbReference type="PANTHER" id="PTHR45084">
    <property type="entry name" value="ERAD-ASSOCIATED E3 UBIQUITIN-PROTEIN LIGASE COMPONENT HRD3A-RELATED"/>
    <property type="match status" value="1"/>
</dbReference>
<dbReference type="SUPFAM" id="SSF81901">
    <property type="entry name" value="HCP-like"/>
    <property type="match status" value="4"/>
</dbReference>
<feature type="compositionally biased region" description="Low complexity" evidence="1">
    <location>
        <begin position="61"/>
        <end position="79"/>
    </location>
</feature>
<keyword evidence="4" id="KW-1185">Reference proteome</keyword>
<feature type="signal peptide" evidence="2">
    <location>
        <begin position="1"/>
        <end position="33"/>
    </location>
</feature>